<organism evidence="2 3">
    <name type="scientific">Penicillium nordicum</name>
    <dbReference type="NCBI Taxonomy" id="229535"/>
    <lineage>
        <taxon>Eukaryota</taxon>
        <taxon>Fungi</taxon>
        <taxon>Dikarya</taxon>
        <taxon>Ascomycota</taxon>
        <taxon>Pezizomycotina</taxon>
        <taxon>Eurotiomycetes</taxon>
        <taxon>Eurotiomycetidae</taxon>
        <taxon>Eurotiales</taxon>
        <taxon>Aspergillaceae</taxon>
        <taxon>Penicillium</taxon>
    </lineage>
</organism>
<gene>
    <name evidence="2" type="ORF">ACN38_g349</name>
</gene>
<name>A0A0M8PAJ8_9EURO</name>
<dbReference type="EMBL" id="LHQQ01000003">
    <property type="protein sequence ID" value="KOS48646.1"/>
    <property type="molecule type" value="Genomic_DNA"/>
</dbReference>
<dbReference type="SUPFAM" id="SSF53335">
    <property type="entry name" value="S-adenosyl-L-methionine-dependent methyltransferases"/>
    <property type="match status" value="1"/>
</dbReference>
<feature type="transmembrane region" description="Helical" evidence="1">
    <location>
        <begin position="231"/>
        <end position="253"/>
    </location>
</feature>
<dbReference type="OrthoDB" id="2101715at2759"/>
<protein>
    <recommendedName>
        <fullName evidence="4">Methyltransferase domain-containing protein</fullName>
    </recommendedName>
</protein>
<evidence type="ECO:0000256" key="1">
    <source>
        <dbReference type="SAM" id="Phobius"/>
    </source>
</evidence>
<keyword evidence="1" id="KW-0472">Membrane</keyword>
<evidence type="ECO:0000313" key="3">
    <source>
        <dbReference type="Proteomes" id="UP000037696"/>
    </source>
</evidence>
<dbReference type="AlphaFoldDB" id="A0A0M8PAJ8"/>
<keyword evidence="3" id="KW-1185">Reference proteome</keyword>
<reference evidence="2 3" key="1">
    <citation type="submission" date="2015-08" db="EMBL/GenBank/DDBJ databases">
        <title>Genome sequencing of Penicillium nordicum.</title>
        <authorList>
            <person name="Nguyen H.D."/>
            <person name="Seifert K.A."/>
        </authorList>
    </citation>
    <scope>NUCLEOTIDE SEQUENCE [LARGE SCALE GENOMIC DNA]</scope>
    <source>
        <strain evidence="2 3">DAOMC 185683</strain>
    </source>
</reference>
<dbReference type="Proteomes" id="UP000037696">
    <property type="component" value="Unassembled WGS sequence"/>
</dbReference>
<sequence length="328" mass="37667">MHSDVTYGGTIEVCFSARIPTRSDREFQTFNISYTLTLFLAIWSISLNLTTYSNMSWPRSQLSEFGDQTWCPSWFHQHEQFCLTQLWNLRIPGWSRGSPATQACAVIKEHLRDLSSFTVLDICAGAGGPAPVLESELNKERKDPVQFVLSDLYPHIKEWERISKKHENVTYIGTPVDARAVPRFAAASKKECRIFNLCFHHFDDKDAAGILKNAIESADSFIVFEIGARDVWTCLCSLIMFFWTFLVTLIWYWNSPIHLFYTFILPVAPLAIGIDGFISCLRTRTAKETWQLLDQPSLDLTNWTFHSGRKVVLFPFITLYYYAGVKSE</sequence>
<proteinExistence type="predicted"/>
<accession>A0A0M8PAJ8</accession>
<dbReference type="InterPro" id="IPR029063">
    <property type="entry name" value="SAM-dependent_MTases_sf"/>
</dbReference>
<feature type="transmembrane region" description="Helical" evidence="1">
    <location>
        <begin position="259"/>
        <end position="281"/>
    </location>
</feature>
<comment type="caution">
    <text evidence="2">The sequence shown here is derived from an EMBL/GenBank/DDBJ whole genome shotgun (WGS) entry which is preliminary data.</text>
</comment>
<keyword evidence="1" id="KW-0812">Transmembrane</keyword>
<dbReference type="STRING" id="229535.A0A0M8PAJ8"/>
<evidence type="ECO:0000313" key="2">
    <source>
        <dbReference type="EMBL" id="KOS48646.1"/>
    </source>
</evidence>
<feature type="transmembrane region" description="Helical" evidence="1">
    <location>
        <begin position="32"/>
        <end position="52"/>
    </location>
</feature>
<evidence type="ECO:0008006" key="4">
    <source>
        <dbReference type="Google" id="ProtNLM"/>
    </source>
</evidence>
<keyword evidence="1" id="KW-1133">Transmembrane helix</keyword>